<dbReference type="InterPro" id="IPR036508">
    <property type="entry name" value="Chitin-bd_dom_sf"/>
</dbReference>
<dbReference type="InterPro" id="IPR018378">
    <property type="entry name" value="C-type_lectin_CS"/>
</dbReference>
<dbReference type="PROSITE" id="PS00615">
    <property type="entry name" value="C_TYPE_LECTIN_1"/>
    <property type="match status" value="1"/>
</dbReference>
<dbReference type="Pfam" id="PF00059">
    <property type="entry name" value="Lectin_C"/>
    <property type="match status" value="1"/>
</dbReference>
<dbReference type="SMR" id="K1RMH9"/>
<dbReference type="AlphaFoldDB" id="K1RMH9"/>
<dbReference type="Gene3D" id="2.170.140.10">
    <property type="entry name" value="Chitin binding domain"/>
    <property type="match status" value="1"/>
</dbReference>
<dbReference type="InterPro" id="IPR002035">
    <property type="entry name" value="VWF_A"/>
</dbReference>
<dbReference type="SMART" id="SM00034">
    <property type="entry name" value="CLECT"/>
    <property type="match status" value="1"/>
</dbReference>
<dbReference type="EMBL" id="JH816174">
    <property type="protein sequence ID" value="EKC35571.1"/>
    <property type="molecule type" value="Genomic_DNA"/>
</dbReference>
<feature type="compositionally biased region" description="Low complexity" evidence="1">
    <location>
        <begin position="193"/>
        <end position="215"/>
    </location>
</feature>
<dbReference type="PROSITE" id="PS50041">
    <property type="entry name" value="C_TYPE_LECTIN_2"/>
    <property type="match status" value="1"/>
</dbReference>
<dbReference type="InterPro" id="IPR001304">
    <property type="entry name" value="C-type_lectin-like"/>
</dbReference>
<dbReference type="InterPro" id="IPR002557">
    <property type="entry name" value="Chitin-bd_dom"/>
</dbReference>
<dbReference type="PROSITE" id="PS50940">
    <property type="entry name" value="CHIT_BIND_II"/>
    <property type="match status" value="1"/>
</dbReference>
<dbReference type="PANTHER" id="PTHR24020">
    <property type="entry name" value="COLLAGEN ALPHA"/>
    <property type="match status" value="1"/>
</dbReference>
<proteinExistence type="predicted"/>
<reference evidence="2" key="1">
    <citation type="journal article" date="2012" name="Nature">
        <title>The oyster genome reveals stress adaptation and complexity of shell formation.</title>
        <authorList>
            <person name="Zhang G."/>
            <person name="Fang X."/>
            <person name="Guo X."/>
            <person name="Li L."/>
            <person name="Luo R."/>
            <person name="Xu F."/>
            <person name="Yang P."/>
            <person name="Zhang L."/>
            <person name="Wang X."/>
            <person name="Qi H."/>
            <person name="Xiong Z."/>
            <person name="Que H."/>
            <person name="Xie Y."/>
            <person name="Holland P.W."/>
            <person name="Paps J."/>
            <person name="Zhu Y."/>
            <person name="Wu F."/>
            <person name="Chen Y."/>
            <person name="Wang J."/>
            <person name="Peng C."/>
            <person name="Meng J."/>
            <person name="Yang L."/>
            <person name="Liu J."/>
            <person name="Wen B."/>
            <person name="Zhang N."/>
            <person name="Huang Z."/>
            <person name="Zhu Q."/>
            <person name="Feng Y."/>
            <person name="Mount A."/>
            <person name="Hedgecock D."/>
            <person name="Xu Z."/>
            <person name="Liu Y."/>
            <person name="Domazet-Loso T."/>
            <person name="Du Y."/>
            <person name="Sun X."/>
            <person name="Zhang S."/>
            <person name="Liu B."/>
            <person name="Cheng P."/>
            <person name="Jiang X."/>
            <person name="Li J."/>
            <person name="Fan D."/>
            <person name="Wang W."/>
            <person name="Fu W."/>
            <person name="Wang T."/>
            <person name="Wang B."/>
            <person name="Zhang J."/>
            <person name="Peng Z."/>
            <person name="Li Y."/>
            <person name="Li N."/>
            <person name="Wang J."/>
            <person name="Chen M."/>
            <person name="He Y."/>
            <person name="Tan F."/>
            <person name="Song X."/>
            <person name="Zheng Q."/>
            <person name="Huang R."/>
            <person name="Yang H."/>
            <person name="Du X."/>
            <person name="Chen L."/>
            <person name="Yang M."/>
            <person name="Gaffney P.M."/>
            <person name="Wang S."/>
            <person name="Luo L."/>
            <person name="She Z."/>
            <person name="Ming Y."/>
            <person name="Huang W."/>
            <person name="Zhang S."/>
            <person name="Huang B."/>
            <person name="Zhang Y."/>
            <person name="Qu T."/>
            <person name="Ni P."/>
            <person name="Miao G."/>
            <person name="Wang J."/>
            <person name="Wang Q."/>
            <person name="Steinberg C.E."/>
            <person name="Wang H."/>
            <person name="Li N."/>
            <person name="Qian L."/>
            <person name="Zhang G."/>
            <person name="Li Y."/>
            <person name="Yang H."/>
            <person name="Liu X."/>
            <person name="Wang J."/>
            <person name="Yin Y."/>
            <person name="Wang J."/>
        </authorList>
    </citation>
    <scope>NUCLEOTIDE SEQUENCE [LARGE SCALE GENOMIC DNA]</scope>
    <source>
        <strain evidence="2">05x7-T-G4-1.051#20</strain>
    </source>
</reference>
<dbReference type="InterPro" id="IPR036465">
    <property type="entry name" value="vWFA_dom_sf"/>
</dbReference>
<dbReference type="Pfam" id="PF01607">
    <property type="entry name" value="CBM_14"/>
    <property type="match status" value="1"/>
</dbReference>
<dbReference type="Gene3D" id="3.40.50.410">
    <property type="entry name" value="von Willebrand factor, type A domain"/>
    <property type="match status" value="1"/>
</dbReference>
<dbReference type="SMART" id="SM00327">
    <property type="entry name" value="VWA"/>
    <property type="match status" value="1"/>
</dbReference>
<dbReference type="CDD" id="cd00037">
    <property type="entry name" value="CLECT"/>
    <property type="match status" value="1"/>
</dbReference>
<dbReference type="SUPFAM" id="SSF56436">
    <property type="entry name" value="C-type lectin-like"/>
    <property type="match status" value="1"/>
</dbReference>
<dbReference type="GO" id="GO:0008061">
    <property type="term" value="F:chitin binding"/>
    <property type="evidence" value="ECO:0007669"/>
    <property type="project" value="InterPro"/>
</dbReference>
<dbReference type="HOGENOM" id="CLU_019910_0_0_1"/>
<dbReference type="InterPro" id="IPR016186">
    <property type="entry name" value="C-type_lectin-like/link_sf"/>
</dbReference>
<sequence length="784" mass="87095">MNWEDCAVYCRKPYDIYFVIDGSDSISDRDFYLLQKSISSLVDDLNIGEGNGRMGMLVYSSSIATMVEPSTDKDYLKGHAMSLPHPREGTNTAAGIKTMAEIFGVARRPNVPQIGVVITDGESISPAETARQARIAKDLGITMYAVGVGISNFTNSSDLYAIASSNANILSVDSFGSLSNKLQEVVQLVCPTTTSTTSTTPIPTTTPTPTTTPEGATPPLPPTMAPGIGPCDNCKMINGIGFNPHPDDCDKFVQCYFGTKGQLRVAYRQCPFGQYWDQSVLTCRPSEYVECEKEKCRNLRIKSYAYSNTDNCRVHWACNLGKATATCCAEGSRYVPYRGCVEDSKCKDVCPPTFHQEGPCDTRMIFNKPNKFEQYVTGFGWVEMPCAPGTQFDPNTCQCSLHDSFLPGKQCKAELFIPFSSDTNDYSGNNIYVENQNVSVLGNGLGYFNGESRLIINRFANIDFYTDIVVKMRFLEDTQATGLRAMFSNGDCCDNPATMMMVSSKANLHLMAKTEVKKNNTAIDRITTFHIPVMYGNWNEAYYMHNTMSLEGKVNGIGLEKMAYGPIKRSQAALHIGYGRGFQNFKGYMDYVAVFLCRPKYFCSLCLDNPECSSFLYNTKTQQMQTLASIGTPIGTADGDWQYYILKKEPRVCEGGWEKFEESCYLFSLSSGTWDSGKTFCEGEGGHLVEISSLAEDNFIRDYVRNRGLIAYETSDSWIGGTDVDVENTFVWTGSGQTFTYINWGPGNPDNSGGNQHCVILFRNSDYKWHDTECTNTNSYICEK</sequence>
<dbReference type="InterPro" id="IPR050525">
    <property type="entry name" value="ECM_Assembly_Org"/>
</dbReference>
<feature type="region of interest" description="Disordered" evidence="1">
    <location>
        <begin position="193"/>
        <end position="217"/>
    </location>
</feature>
<dbReference type="SUPFAM" id="SSF53300">
    <property type="entry name" value="vWA-like"/>
    <property type="match status" value="1"/>
</dbReference>
<evidence type="ECO:0000256" key="1">
    <source>
        <dbReference type="SAM" id="MobiDB-lite"/>
    </source>
</evidence>
<dbReference type="Gene3D" id="3.10.100.10">
    <property type="entry name" value="Mannose-Binding Protein A, subunit A"/>
    <property type="match status" value="1"/>
</dbReference>
<evidence type="ECO:0000313" key="2">
    <source>
        <dbReference type="EMBL" id="EKC35571.1"/>
    </source>
</evidence>
<dbReference type="PANTHER" id="PTHR24020:SF20">
    <property type="entry name" value="PH DOMAIN-CONTAINING PROTEIN"/>
    <property type="match status" value="1"/>
</dbReference>
<dbReference type="GO" id="GO:0005576">
    <property type="term" value="C:extracellular region"/>
    <property type="evidence" value="ECO:0007669"/>
    <property type="project" value="InterPro"/>
</dbReference>
<dbReference type="PRINTS" id="PR00453">
    <property type="entry name" value="VWFADOMAIN"/>
</dbReference>
<name>K1RMH9_MAGGI</name>
<dbReference type="InParanoid" id="K1RMH9"/>
<dbReference type="SMART" id="SM00494">
    <property type="entry name" value="ChtBD2"/>
    <property type="match status" value="3"/>
</dbReference>
<protein>
    <submittedName>
        <fullName evidence="2">Perlucin</fullName>
    </submittedName>
</protein>
<dbReference type="SUPFAM" id="SSF57625">
    <property type="entry name" value="Invertebrate chitin-binding proteins"/>
    <property type="match status" value="1"/>
</dbReference>
<accession>K1RMH9</accession>
<dbReference type="CDD" id="cd01450">
    <property type="entry name" value="vWFA_subfamily_ECM"/>
    <property type="match status" value="1"/>
</dbReference>
<organism evidence="2">
    <name type="scientific">Magallana gigas</name>
    <name type="common">Pacific oyster</name>
    <name type="synonym">Crassostrea gigas</name>
    <dbReference type="NCBI Taxonomy" id="29159"/>
    <lineage>
        <taxon>Eukaryota</taxon>
        <taxon>Metazoa</taxon>
        <taxon>Spiralia</taxon>
        <taxon>Lophotrochozoa</taxon>
        <taxon>Mollusca</taxon>
        <taxon>Bivalvia</taxon>
        <taxon>Autobranchia</taxon>
        <taxon>Pteriomorphia</taxon>
        <taxon>Ostreida</taxon>
        <taxon>Ostreoidea</taxon>
        <taxon>Ostreidae</taxon>
        <taxon>Magallana</taxon>
    </lineage>
</organism>
<dbReference type="PROSITE" id="PS50234">
    <property type="entry name" value="VWFA"/>
    <property type="match status" value="1"/>
</dbReference>
<dbReference type="InterPro" id="IPR016187">
    <property type="entry name" value="CTDL_fold"/>
</dbReference>
<dbReference type="Pfam" id="PF00092">
    <property type="entry name" value="VWA"/>
    <property type="match status" value="1"/>
</dbReference>
<gene>
    <name evidence="2" type="ORF">CGI_10014497</name>
</gene>